<evidence type="ECO:0000313" key="9">
    <source>
        <dbReference type="Proteomes" id="UP001589693"/>
    </source>
</evidence>
<proteinExistence type="inferred from homology"/>
<evidence type="ECO:0000256" key="6">
    <source>
        <dbReference type="HAMAP-Rule" id="MF_00653"/>
    </source>
</evidence>
<evidence type="ECO:0000256" key="3">
    <source>
        <dbReference type="ARBA" id="ARBA00015084"/>
    </source>
</evidence>
<feature type="domain" description="Metallo-beta-lactamase" evidence="7">
    <location>
        <begin position="51"/>
        <end position="272"/>
    </location>
</feature>
<keyword evidence="5 6" id="KW-0884">PQQ biosynthesis</keyword>
<comment type="pathway">
    <text evidence="1 6">Cofactor biosynthesis; pyrroloquinoline quinone biosynthesis.</text>
</comment>
<dbReference type="HAMAP" id="MF_00653">
    <property type="entry name" value="PQQ_syn_PqqB"/>
    <property type="match status" value="1"/>
</dbReference>
<sequence>MRVTLLGTAAGGGFPQWNCACRRCDSCRAGATGVRPRTQDCLAVSPTGRGWFLVNASPDIRAQIVSCPDLAPGPGPRETPLCGVLLTDAELDHSLGLVMLREGGGLRVWAPSAVAHALEHDFGVRTVVAHYRQWDWEAVEPHEEFELVEPGGERLLVTAIPVSGKRPRYAAESAAEGPWVFAYRISDPATGGTLLYAPCLAAWPEGFDELVADVDCVLLDGTFYSADEMPGATGSTVAGGEQKSMGHIPIAGRDGSLELLRAHPGVRRIYTHLNNTNPVLDSRSPEHARLTAAGVEVAPDGTTFEL</sequence>
<protein>
    <recommendedName>
        <fullName evidence="3 6">Coenzyme PQQ synthesis protein B</fullName>
    </recommendedName>
    <alternativeName>
        <fullName evidence="6">Pyrroloquinoline quinone biosynthesis protein B</fullName>
    </alternativeName>
</protein>
<dbReference type="Proteomes" id="UP001589693">
    <property type="component" value="Unassembled WGS sequence"/>
</dbReference>
<name>A0ABV6A4M6_9PSEU</name>
<keyword evidence="9" id="KW-1185">Reference proteome</keyword>
<dbReference type="InterPro" id="IPR036866">
    <property type="entry name" value="RibonucZ/Hydroxyglut_hydro"/>
</dbReference>
<dbReference type="Pfam" id="PF12706">
    <property type="entry name" value="Lactamase_B_2"/>
    <property type="match status" value="1"/>
</dbReference>
<dbReference type="SUPFAM" id="SSF56281">
    <property type="entry name" value="Metallo-hydrolase/oxidoreductase"/>
    <property type="match status" value="1"/>
</dbReference>
<dbReference type="InterPro" id="IPR001279">
    <property type="entry name" value="Metallo-B-lactamas"/>
</dbReference>
<gene>
    <name evidence="6 8" type="primary">pqqB</name>
    <name evidence="8" type="ORF">ACFFQA_25140</name>
</gene>
<organism evidence="8 9">
    <name type="scientific">Allokutzneria oryzae</name>
    <dbReference type="NCBI Taxonomy" id="1378989"/>
    <lineage>
        <taxon>Bacteria</taxon>
        <taxon>Bacillati</taxon>
        <taxon>Actinomycetota</taxon>
        <taxon>Actinomycetes</taxon>
        <taxon>Pseudonocardiales</taxon>
        <taxon>Pseudonocardiaceae</taxon>
        <taxon>Allokutzneria</taxon>
    </lineage>
</organism>
<reference evidence="8 9" key="1">
    <citation type="submission" date="2024-09" db="EMBL/GenBank/DDBJ databases">
        <authorList>
            <person name="Sun Q."/>
            <person name="Mori K."/>
        </authorList>
    </citation>
    <scope>NUCLEOTIDE SEQUENCE [LARGE SCALE GENOMIC DNA]</scope>
    <source>
        <strain evidence="8 9">TBRC 7907</strain>
    </source>
</reference>
<evidence type="ECO:0000256" key="4">
    <source>
        <dbReference type="ARBA" id="ARBA00022448"/>
    </source>
</evidence>
<dbReference type="NCBIfam" id="TIGR02108">
    <property type="entry name" value="PQQ_syn_pqqB"/>
    <property type="match status" value="1"/>
</dbReference>
<dbReference type="Gene3D" id="3.60.15.10">
    <property type="entry name" value="Ribonuclease Z/Hydroxyacylglutathione hydrolase-like"/>
    <property type="match status" value="1"/>
</dbReference>
<comment type="caution">
    <text evidence="8">The sequence shown here is derived from an EMBL/GenBank/DDBJ whole genome shotgun (WGS) entry which is preliminary data.</text>
</comment>
<evidence type="ECO:0000313" key="8">
    <source>
        <dbReference type="EMBL" id="MFB9907234.1"/>
    </source>
</evidence>
<dbReference type="CDD" id="cd16274">
    <property type="entry name" value="PQQB-like_MBL-fold"/>
    <property type="match status" value="1"/>
</dbReference>
<accession>A0ABV6A4M6</accession>
<dbReference type="RefSeq" id="WP_377856998.1">
    <property type="nucleotide sequence ID" value="NZ_JBHLZU010000020.1"/>
</dbReference>
<evidence type="ECO:0000256" key="1">
    <source>
        <dbReference type="ARBA" id="ARBA00004886"/>
    </source>
</evidence>
<evidence type="ECO:0000256" key="5">
    <source>
        <dbReference type="ARBA" id="ARBA00022905"/>
    </source>
</evidence>
<evidence type="ECO:0000256" key="2">
    <source>
        <dbReference type="ARBA" id="ARBA00008481"/>
    </source>
</evidence>
<comment type="function">
    <text evidence="6">May be involved in the transport of PQQ or its precursor to the periplasm.</text>
</comment>
<keyword evidence="4 6" id="KW-0813">Transport</keyword>
<comment type="similarity">
    <text evidence="2 6">Belongs to the PqqB family.</text>
</comment>
<dbReference type="EMBL" id="JBHLZU010000020">
    <property type="protein sequence ID" value="MFB9907234.1"/>
    <property type="molecule type" value="Genomic_DNA"/>
</dbReference>
<dbReference type="InterPro" id="IPR011842">
    <property type="entry name" value="PQQ_synth_PqqB"/>
</dbReference>
<evidence type="ECO:0000259" key="7">
    <source>
        <dbReference type="Pfam" id="PF12706"/>
    </source>
</evidence>